<dbReference type="InterPro" id="IPR013216">
    <property type="entry name" value="Methyltransf_11"/>
</dbReference>
<evidence type="ECO:0000259" key="1">
    <source>
        <dbReference type="Pfam" id="PF08241"/>
    </source>
</evidence>
<protein>
    <submittedName>
        <fullName evidence="2">Methyltransferase domain protein</fullName>
    </submittedName>
</protein>
<dbReference type="OrthoDB" id="323463at2"/>
<dbReference type="GO" id="GO:0032259">
    <property type="term" value="P:methylation"/>
    <property type="evidence" value="ECO:0007669"/>
    <property type="project" value="UniProtKB-KW"/>
</dbReference>
<organism evidence="2 3">
    <name type="scientific">Mariprofundus micogutta</name>
    <dbReference type="NCBI Taxonomy" id="1921010"/>
    <lineage>
        <taxon>Bacteria</taxon>
        <taxon>Pseudomonadati</taxon>
        <taxon>Pseudomonadota</taxon>
        <taxon>Candidatius Mariprofundia</taxon>
        <taxon>Mariprofundales</taxon>
        <taxon>Mariprofundaceae</taxon>
        <taxon>Mariprofundus</taxon>
    </lineage>
</organism>
<dbReference type="SUPFAM" id="SSF53335">
    <property type="entry name" value="S-adenosyl-L-methionine-dependent methyltransferases"/>
    <property type="match status" value="1"/>
</dbReference>
<gene>
    <name evidence="2" type="ORF">MMIC_P0404</name>
</gene>
<dbReference type="AlphaFoldDB" id="A0A1L8CKN9"/>
<dbReference type="Gene3D" id="3.40.50.150">
    <property type="entry name" value="Vaccinia Virus protein VP39"/>
    <property type="match status" value="1"/>
</dbReference>
<dbReference type="Proteomes" id="UP000231632">
    <property type="component" value="Unassembled WGS sequence"/>
</dbReference>
<keyword evidence="2" id="KW-0808">Transferase</keyword>
<dbReference type="Pfam" id="PF08241">
    <property type="entry name" value="Methyltransf_11"/>
    <property type="match status" value="1"/>
</dbReference>
<dbReference type="InterPro" id="IPR029063">
    <property type="entry name" value="SAM-dependent_MTases_sf"/>
</dbReference>
<reference evidence="2 3" key="1">
    <citation type="journal article" date="2017" name="Arch. Microbiol.">
        <title>Mariprofundus micogutta sp. nov., a novel iron-oxidizing zetaproteobacterium isolated from a deep-sea hydrothermal field at the Bayonnaise knoll of the Izu-Ogasawara arc, and a description of Mariprofundales ord. nov. and Zetaproteobacteria classis nov.</title>
        <authorList>
            <person name="Makita H."/>
            <person name="Tanaka E."/>
            <person name="Mitsunobu S."/>
            <person name="Miyazaki M."/>
            <person name="Nunoura T."/>
            <person name="Uematsu K."/>
            <person name="Takaki Y."/>
            <person name="Nishi S."/>
            <person name="Shimamura S."/>
            <person name="Takai K."/>
        </authorList>
    </citation>
    <scope>NUCLEOTIDE SEQUENCE [LARGE SCALE GENOMIC DNA]</scope>
    <source>
        <strain evidence="2 3">ET2</strain>
    </source>
</reference>
<evidence type="ECO:0000313" key="2">
    <source>
        <dbReference type="EMBL" id="GAV19470.1"/>
    </source>
</evidence>
<dbReference type="CDD" id="cd02440">
    <property type="entry name" value="AdoMet_MTases"/>
    <property type="match status" value="1"/>
</dbReference>
<dbReference type="GO" id="GO:0008757">
    <property type="term" value="F:S-adenosylmethionine-dependent methyltransferase activity"/>
    <property type="evidence" value="ECO:0007669"/>
    <property type="project" value="InterPro"/>
</dbReference>
<proteinExistence type="predicted"/>
<keyword evidence="2" id="KW-0489">Methyltransferase</keyword>
<name>A0A1L8CKN9_9PROT</name>
<accession>A0A1L8CKN9</accession>
<dbReference type="EMBL" id="BDFD01000002">
    <property type="protein sequence ID" value="GAV19470.1"/>
    <property type="molecule type" value="Genomic_DNA"/>
</dbReference>
<feature type="domain" description="Methyltransferase type 11" evidence="1">
    <location>
        <begin position="74"/>
        <end position="145"/>
    </location>
</feature>
<sequence length="215" mass="24552">MGASTMNIEESFFSISWFFSAWVRLMEYHTRKKEVLDSARLGPRRLIISPPTDAGIPLLVQANAQGTTELLCFSDRNERKARNYSKKKRMDALTTQVKPFFKIPAADNTVSVVYANCFFDFCVDVDFNSIIQEIWRVLEPGGVLFAVYMAPPSGYRERGWEWTFARFRFLSHGCHPVTIVPHLIQGGMQILKDIPAVKLGFPIRYTVSEKPVHVV</sequence>
<keyword evidence="3" id="KW-1185">Reference proteome</keyword>
<dbReference type="STRING" id="1921010.MMIC_P0404"/>
<comment type="caution">
    <text evidence="2">The sequence shown here is derived from an EMBL/GenBank/DDBJ whole genome shotgun (WGS) entry which is preliminary data.</text>
</comment>
<evidence type="ECO:0000313" key="3">
    <source>
        <dbReference type="Proteomes" id="UP000231632"/>
    </source>
</evidence>